<dbReference type="Gene3D" id="3.60.10.10">
    <property type="entry name" value="Endonuclease/exonuclease/phosphatase"/>
    <property type="match status" value="1"/>
</dbReference>
<dbReference type="SUPFAM" id="SSF56219">
    <property type="entry name" value="DNase I-like"/>
    <property type="match status" value="1"/>
</dbReference>
<protein>
    <recommendedName>
        <fullName evidence="2">Endonuclease/exonuclease/phosphatase domain-containing protein</fullName>
    </recommendedName>
</protein>
<keyword evidence="1" id="KW-0732">Signal</keyword>
<feature type="non-terminal residue" evidence="3">
    <location>
        <position position="191"/>
    </location>
</feature>
<feature type="signal peptide" evidence="1">
    <location>
        <begin position="1"/>
        <end position="21"/>
    </location>
</feature>
<feature type="domain" description="Endonuclease/exonuclease/phosphatase" evidence="2">
    <location>
        <begin position="91"/>
        <end position="185"/>
    </location>
</feature>
<dbReference type="InterPro" id="IPR005135">
    <property type="entry name" value="Endo/exonuclease/phosphatase"/>
</dbReference>
<dbReference type="EMBL" id="NBCO01000060">
    <property type="protein sequence ID" value="ORC83695.1"/>
    <property type="molecule type" value="Genomic_DNA"/>
</dbReference>
<dbReference type="Proteomes" id="UP000192257">
    <property type="component" value="Unassembled WGS sequence"/>
</dbReference>
<feature type="chain" id="PRO_5012687673" description="Endonuclease/exonuclease/phosphatase domain-containing protein" evidence="1">
    <location>
        <begin position="22"/>
        <end position="191"/>
    </location>
</feature>
<dbReference type="Pfam" id="PF03372">
    <property type="entry name" value="Exo_endo_phos"/>
    <property type="match status" value="1"/>
</dbReference>
<sequence length="191" mass="20683">MESHLDVVLGLLVLRGTSLQAIAVSAIETKTTSPLEKVPDHVRFGEVKRSFGSLIKTARPSRDGKFVDITRCGDIHKNPGPDANGRLICWQLNIAGLSPLKKAALTHRLSAFLPDIVLLQETKNQSTTATKILGYCDFHHPRKGRGGGVAILVRHGLQCEQISLPGTDSLETIAIRVFAPASPPLSVVTFY</sequence>
<gene>
    <name evidence="3" type="ORF">TM35_000601260</name>
</gene>
<dbReference type="VEuPathDB" id="TriTrypDB:TM35_000601260"/>
<dbReference type="GeneID" id="39990739"/>
<keyword evidence="4" id="KW-1185">Reference proteome</keyword>
<evidence type="ECO:0000259" key="2">
    <source>
        <dbReference type="Pfam" id="PF03372"/>
    </source>
</evidence>
<dbReference type="InterPro" id="IPR036691">
    <property type="entry name" value="Endo/exonu/phosph_ase_sf"/>
</dbReference>
<dbReference type="GO" id="GO:0003824">
    <property type="term" value="F:catalytic activity"/>
    <property type="evidence" value="ECO:0007669"/>
    <property type="project" value="InterPro"/>
</dbReference>
<comment type="caution">
    <text evidence="3">The sequence shown here is derived from an EMBL/GenBank/DDBJ whole genome shotgun (WGS) entry which is preliminary data.</text>
</comment>
<name>A0A1X0NG56_9TRYP</name>
<organism evidence="3 4">
    <name type="scientific">Trypanosoma theileri</name>
    <dbReference type="NCBI Taxonomy" id="67003"/>
    <lineage>
        <taxon>Eukaryota</taxon>
        <taxon>Discoba</taxon>
        <taxon>Euglenozoa</taxon>
        <taxon>Kinetoplastea</taxon>
        <taxon>Metakinetoplastina</taxon>
        <taxon>Trypanosomatida</taxon>
        <taxon>Trypanosomatidae</taxon>
        <taxon>Trypanosoma</taxon>
    </lineage>
</organism>
<dbReference type="OrthoDB" id="416454at2759"/>
<evidence type="ECO:0000313" key="4">
    <source>
        <dbReference type="Proteomes" id="UP000192257"/>
    </source>
</evidence>
<reference evidence="3 4" key="1">
    <citation type="submission" date="2017-03" db="EMBL/GenBank/DDBJ databases">
        <title>An alternative strategy for trypanosome survival in the mammalian bloodstream revealed through genome and transcriptome analysis of the ubiquitous bovine parasite Trypanosoma (Megatrypanum) theileri.</title>
        <authorList>
            <person name="Kelly S."/>
            <person name="Ivens A."/>
            <person name="Mott A."/>
            <person name="O'Neill E."/>
            <person name="Emms D."/>
            <person name="Macleod O."/>
            <person name="Voorheis P."/>
            <person name="Matthews J."/>
            <person name="Matthews K."/>
            <person name="Carrington M."/>
        </authorList>
    </citation>
    <scope>NUCLEOTIDE SEQUENCE [LARGE SCALE GENOMIC DNA]</scope>
    <source>
        <strain evidence="3">Edinburgh</strain>
    </source>
</reference>
<accession>A0A1X0NG56</accession>
<dbReference type="RefSeq" id="XP_028877761.1">
    <property type="nucleotide sequence ID" value="XM_029030959.1"/>
</dbReference>
<evidence type="ECO:0000256" key="1">
    <source>
        <dbReference type="SAM" id="SignalP"/>
    </source>
</evidence>
<proteinExistence type="predicted"/>
<dbReference type="AlphaFoldDB" id="A0A1X0NG56"/>
<evidence type="ECO:0000313" key="3">
    <source>
        <dbReference type="EMBL" id="ORC83695.1"/>
    </source>
</evidence>